<dbReference type="EMBL" id="JAIZAY010000007">
    <property type="protein sequence ID" value="KAJ8038387.1"/>
    <property type="molecule type" value="Genomic_DNA"/>
</dbReference>
<gene>
    <name evidence="2" type="ORF">HOLleu_15805</name>
</gene>
<dbReference type="Proteomes" id="UP001152320">
    <property type="component" value="Chromosome 7"/>
</dbReference>
<organism evidence="2 3">
    <name type="scientific">Holothuria leucospilota</name>
    <name type="common">Black long sea cucumber</name>
    <name type="synonym">Mertensiothuria leucospilota</name>
    <dbReference type="NCBI Taxonomy" id="206669"/>
    <lineage>
        <taxon>Eukaryota</taxon>
        <taxon>Metazoa</taxon>
        <taxon>Echinodermata</taxon>
        <taxon>Eleutherozoa</taxon>
        <taxon>Echinozoa</taxon>
        <taxon>Holothuroidea</taxon>
        <taxon>Aspidochirotacea</taxon>
        <taxon>Aspidochirotida</taxon>
        <taxon>Holothuriidae</taxon>
        <taxon>Holothuria</taxon>
    </lineage>
</organism>
<comment type="caution">
    <text evidence="2">The sequence shown here is derived from an EMBL/GenBank/DDBJ whole genome shotgun (WGS) entry which is preliminary data.</text>
</comment>
<keyword evidence="3" id="KW-1185">Reference proteome</keyword>
<evidence type="ECO:0000256" key="1">
    <source>
        <dbReference type="SAM" id="MobiDB-lite"/>
    </source>
</evidence>
<dbReference type="PANTHER" id="PTHR46601">
    <property type="entry name" value="ULP_PROTEASE DOMAIN-CONTAINING PROTEIN"/>
    <property type="match status" value="1"/>
</dbReference>
<proteinExistence type="predicted"/>
<dbReference type="PANTHER" id="PTHR46601:SF2">
    <property type="entry name" value="UBIQUITIN-LIKE PROTEASE FAMILY PROFILE DOMAIN-CONTAINING PROTEIN"/>
    <property type="match status" value="1"/>
</dbReference>
<protein>
    <submittedName>
        <fullName evidence="2">Uncharacterized protein</fullName>
    </submittedName>
</protein>
<feature type="region of interest" description="Disordered" evidence="1">
    <location>
        <begin position="1"/>
        <end position="97"/>
    </location>
</feature>
<feature type="region of interest" description="Disordered" evidence="1">
    <location>
        <begin position="497"/>
        <end position="517"/>
    </location>
</feature>
<reference evidence="2" key="1">
    <citation type="submission" date="2021-10" db="EMBL/GenBank/DDBJ databases">
        <title>Tropical sea cucumber genome reveals ecological adaptation and Cuvierian tubules defense mechanism.</title>
        <authorList>
            <person name="Chen T."/>
        </authorList>
    </citation>
    <scope>NUCLEOTIDE SEQUENCE</scope>
    <source>
        <strain evidence="2">Nanhai2018</strain>
        <tissue evidence="2">Muscle</tissue>
    </source>
</reference>
<accession>A0A9Q1C4A6</accession>
<evidence type="ECO:0000313" key="3">
    <source>
        <dbReference type="Proteomes" id="UP001152320"/>
    </source>
</evidence>
<sequence length="517" mass="58550">MRSLRAKRKQQDPEFSLNESKRVEALRKKRVQQMSKRDLAAYRRAAAARKQKSREKKQKAKLSGSAKEAKKAYKSPQGLGRATKKTEQLLPKSPRKRREVISHLAKKAGIQVLHDSSSSCTSSASTRSLSAETEKVVKDFFMHMDIAYTAPGMKDEVTVWEKGIKTKKRKFYLTMYLKEAYAIYSERFPVYPISFSAFAKLRPLNVLLMKDTPADQCKCMQHENFTLGLAGLGINYGNDWLQNILCDAENLHGQCWKGECADCGIHRMRENLEETDKAKEASWMSWEKQDNGRLMKIVKSGCFGELQELVMAMMPEFQEHVRVKRIQALSFEEKKKENKVIQMDFAMSYSCEYQNEIQSALWSRDSVTLFTAAIFSGGRCETHLIVSNTSDKGKDSVYTFAKYLAAKAPNDPIIFFTDGPSSEFKNKFIAKLLLILAQEYGKMFEWQYFATSHGKGVVDGVGGAAKSLVRQAIRKNRATAESTSAEIQHAVAHYLKGAGDRDGGRSQRRARANQVEP</sequence>
<feature type="compositionally biased region" description="Basic residues" evidence="1">
    <location>
        <begin position="46"/>
        <end position="60"/>
    </location>
</feature>
<name>A0A9Q1C4A6_HOLLE</name>
<dbReference type="OrthoDB" id="10062343at2759"/>
<evidence type="ECO:0000313" key="2">
    <source>
        <dbReference type="EMBL" id="KAJ8038387.1"/>
    </source>
</evidence>
<dbReference type="AlphaFoldDB" id="A0A9Q1C4A6"/>